<reference evidence="3 4" key="1">
    <citation type="journal article" date="2019" name="Sci. Rep.">
        <title>A high-quality genome of Eragrostis curvula grass provides insights into Poaceae evolution and supports new strategies to enhance forage quality.</title>
        <authorList>
            <person name="Carballo J."/>
            <person name="Santos B.A.C.M."/>
            <person name="Zappacosta D."/>
            <person name="Garbus I."/>
            <person name="Selva J.P."/>
            <person name="Gallo C.A."/>
            <person name="Diaz A."/>
            <person name="Albertini E."/>
            <person name="Caccamo M."/>
            <person name="Echenique V."/>
        </authorList>
    </citation>
    <scope>NUCLEOTIDE SEQUENCE [LARGE SCALE GENOMIC DNA]</scope>
    <source>
        <strain evidence="4">cv. Victoria</strain>
        <tissue evidence="3">Leaf</tissue>
    </source>
</reference>
<protein>
    <recommendedName>
        <fullName evidence="2">PB1-like domain-containing protein</fullName>
    </recommendedName>
</protein>
<evidence type="ECO:0000256" key="1">
    <source>
        <dbReference type="SAM" id="MobiDB-lite"/>
    </source>
</evidence>
<dbReference type="InterPro" id="IPR058594">
    <property type="entry name" value="PB1-like_dom_pln"/>
</dbReference>
<feature type="region of interest" description="Disordered" evidence="1">
    <location>
        <begin position="277"/>
        <end position="325"/>
    </location>
</feature>
<dbReference type="AlphaFoldDB" id="A0A5J9T3T0"/>
<dbReference type="EMBL" id="RWGY01000051">
    <property type="protein sequence ID" value="TVU06046.1"/>
    <property type="molecule type" value="Genomic_DNA"/>
</dbReference>
<gene>
    <name evidence="3" type="ORF">EJB05_49237</name>
</gene>
<evidence type="ECO:0000259" key="2">
    <source>
        <dbReference type="Pfam" id="PF26130"/>
    </source>
</evidence>
<keyword evidence="4" id="KW-1185">Reference proteome</keyword>
<accession>A0A5J9T3T0</accession>
<organism evidence="3 4">
    <name type="scientific">Eragrostis curvula</name>
    <name type="common">weeping love grass</name>
    <dbReference type="NCBI Taxonomy" id="38414"/>
    <lineage>
        <taxon>Eukaryota</taxon>
        <taxon>Viridiplantae</taxon>
        <taxon>Streptophyta</taxon>
        <taxon>Embryophyta</taxon>
        <taxon>Tracheophyta</taxon>
        <taxon>Spermatophyta</taxon>
        <taxon>Magnoliopsida</taxon>
        <taxon>Liliopsida</taxon>
        <taxon>Poales</taxon>
        <taxon>Poaceae</taxon>
        <taxon>PACMAD clade</taxon>
        <taxon>Chloridoideae</taxon>
        <taxon>Eragrostideae</taxon>
        <taxon>Eragrostidinae</taxon>
        <taxon>Eragrostis</taxon>
    </lineage>
</organism>
<feature type="domain" description="PB1-like" evidence="2">
    <location>
        <begin position="79"/>
        <end position="162"/>
    </location>
</feature>
<proteinExistence type="predicted"/>
<feature type="compositionally biased region" description="Low complexity" evidence="1">
    <location>
        <begin position="315"/>
        <end position="325"/>
    </location>
</feature>
<dbReference type="Pfam" id="PF26130">
    <property type="entry name" value="PB1-like"/>
    <property type="match status" value="1"/>
</dbReference>
<dbReference type="Gramene" id="TVU06046">
    <property type="protein sequence ID" value="TVU06046"/>
    <property type="gene ID" value="EJB05_49237"/>
</dbReference>
<evidence type="ECO:0000313" key="4">
    <source>
        <dbReference type="Proteomes" id="UP000324897"/>
    </source>
</evidence>
<sequence>MVAVLRPRGGAAPMYGPGMEEFSVEVRHGGFLHGHGNLKRYVWSLLQKEEARPLIKTGCRVLETTVMKIFANNGWRFSNRLAYVDGKVSWFDHVETDIWSPLWLDSFVEKLWYLRTGSLKFNWLVPGKKIADGLRIIETDKDTNVMAAMVVRFKDFVVYVDHGDHFGGLEWDDIVENPVPTMPKNEGKQNGGATSLAAEQRVPHAFNRKSSLQPLAAEQREEIVFTQPDVGSHMPSQMPDTMLPDMMDRDTQTSMLPQPLGPLPESGYIVANRLVPRPDVPLTTATKEGKAAAAKKRKAKNNQPSISRRKKKSGAEAAASSNTQA</sequence>
<name>A0A5J9T3T0_9POAL</name>
<comment type="caution">
    <text evidence="3">The sequence shown here is derived from an EMBL/GenBank/DDBJ whole genome shotgun (WGS) entry which is preliminary data.</text>
</comment>
<dbReference type="OrthoDB" id="695246at2759"/>
<evidence type="ECO:0000313" key="3">
    <source>
        <dbReference type="EMBL" id="TVU06046.1"/>
    </source>
</evidence>
<dbReference type="Proteomes" id="UP000324897">
    <property type="component" value="Unassembled WGS sequence"/>
</dbReference>